<dbReference type="PROSITE" id="PS50966">
    <property type="entry name" value="ZF_SWIM"/>
    <property type="match status" value="1"/>
</dbReference>
<dbReference type="RefSeq" id="WP_137644636.1">
    <property type="nucleotide sequence ID" value="NZ_BAABRM010000007.1"/>
</dbReference>
<keyword evidence="4" id="KW-1185">Reference proteome</keyword>
<reference evidence="3 4" key="1">
    <citation type="submission" date="2024-09" db="EMBL/GenBank/DDBJ databases">
        <authorList>
            <person name="Sun Q."/>
            <person name="Mori K."/>
        </authorList>
    </citation>
    <scope>NUCLEOTIDE SEQUENCE [LARGE SCALE GENOMIC DNA]</scope>
    <source>
        <strain evidence="3 4">TBRC 4575</strain>
    </source>
</reference>
<protein>
    <submittedName>
        <fullName evidence="3">SWIM zinc finger domain-containing protein</fullName>
    </submittedName>
</protein>
<name>A0ABV6K1E5_9LACO</name>
<gene>
    <name evidence="3" type="ORF">ACFFGS_03940</name>
</gene>
<evidence type="ECO:0000256" key="1">
    <source>
        <dbReference type="PROSITE-ProRule" id="PRU00325"/>
    </source>
</evidence>
<dbReference type="Pfam" id="PF04434">
    <property type="entry name" value="SWIM"/>
    <property type="match status" value="1"/>
</dbReference>
<evidence type="ECO:0000313" key="4">
    <source>
        <dbReference type="Proteomes" id="UP001589855"/>
    </source>
</evidence>
<sequence length="398" mass="46736">MINWKKYFHPQILQRGKLYYQHHWVKSFVKTQNGLKATVIGNRSYHVSVNQIKRGHPQMNCDCPYFKAGHNCKHLAAVFYQYDLGNITTPLPTYTARSIAIPQHVHSIPGQIIIDFFDQVIAGDSQAYNQFEHLFFYKKLKNNLKSFAINRRSFWRTFDRTDSALFAQIAAKFMLIINRHLESIKSSHQLTTAFDLTTEFYLSLLRQHIDNTSSEVMDTVSNYSTGWLSIYENADDHLRAHLFNWLCDYAAKLPWTVMAPLQDLLFEYHIYEHPSELQMKLIVIDNRLAQLQQINHDSPMMLQIWQVEWVRYRVDTISILKLPLSDIKPFCETNQDDPVVMNYFLNVCRSQNNRTSALNYINLGIQTAPNHNNPVDISYAEWLLKRFDDFWGGKLMLE</sequence>
<keyword evidence="1" id="KW-0479">Metal-binding</keyword>
<proteinExistence type="predicted"/>
<dbReference type="InterPro" id="IPR007527">
    <property type="entry name" value="Znf_SWIM"/>
</dbReference>
<evidence type="ECO:0000313" key="3">
    <source>
        <dbReference type="EMBL" id="MFC0423276.1"/>
    </source>
</evidence>
<organism evidence="3 4">
    <name type="scientific">Lactiplantibacillus plajomi</name>
    <dbReference type="NCBI Taxonomy" id="1457217"/>
    <lineage>
        <taxon>Bacteria</taxon>
        <taxon>Bacillati</taxon>
        <taxon>Bacillota</taxon>
        <taxon>Bacilli</taxon>
        <taxon>Lactobacillales</taxon>
        <taxon>Lactobacillaceae</taxon>
        <taxon>Lactiplantibacillus</taxon>
    </lineage>
</organism>
<evidence type="ECO:0000259" key="2">
    <source>
        <dbReference type="PROSITE" id="PS50966"/>
    </source>
</evidence>
<keyword evidence="1" id="KW-0863">Zinc-finger</keyword>
<dbReference type="EMBL" id="JBHLUK010000024">
    <property type="protein sequence ID" value="MFC0423276.1"/>
    <property type="molecule type" value="Genomic_DNA"/>
</dbReference>
<dbReference type="Proteomes" id="UP001589855">
    <property type="component" value="Unassembled WGS sequence"/>
</dbReference>
<accession>A0ABV6K1E5</accession>
<feature type="domain" description="SWIM-type" evidence="2">
    <location>
        <begin position="45"/>
        <end position="83"/>
    </location>
</feature>
<comment type="caution">
    <text evidence="3">The sequence shown here is derived from an EMBL/GenBank/DDBJ whole genome shotgun (WGS) entry which is preliminary data.</text>
</comment>
<keyword evidence="1" id="KW-0862">Zinc</keyword>